<dbReference type="Proteomes" id="UP000829194">
    <property type="component" value="Chromosome"/>
</dbReference>
<dbReference type="InterPro" id="IPR036736">
    <property type="entry name" value="ACP-like_sf"/>
</dbReference>
<dbReference type="SUPFAM" id="SSF47336">
    <property type="entry name" value="ACP-like"/>
    <property type="match status" value="1"/>
</dbReference>
<gene>
    <name evidence="1" type="ORF">MOV92_01900</name>
</gene>
<dbReference type="RefSeq" id="WP_057941349.1">
    <property type="nucleotide sequence ID" value="NZ_CP011131.1"/>
</dbReference>
<evidence type="ECO:0008006" key="3">
    <source>
        <dbReference type="Google" id="ProtNLM"/>
    </source>
</evidence>
<protein>
    <recommendedName>
        <fullName evidence="3">Carrier domain-containing protein</fullName>
    </recommendedName>
</protein>
<name>A0ABY3XER6_9GAMM</name>
<accession>A0ABY3XER6</accession>
<keyword evidence="2" id="KW-1185">Reference proteome</keyword>
<evidence type="ECO:0000313" key="2">
    <source>
        <dbReference type="Proteomes" id="UP000829194"/>
    </source>
</evidence>
<dbReference type="EMBL" id="CP093547">
    <property type="protein sequence ID" value="UNP30066.1"/>
    <property type="molecule type" value="Genomic_DNA"/>
</dbReference>
<reference evidence="1 2" key="1">
    <citation type="submission" date="2022-03" db="EMBL/GenBank/DDBJ databases">
        <title>Complete genome sequence of Lysobacter capsici VKM B-2533 and Lysobacter gummosus 10.1.1, promising sources of lytic agents.</title>
        <authorList>
            <person name="Tarlachkov S.V."/>
            <person name="Kudryakova I.V."/>
            <person name="Afoshin A.S."/>
            <person name="Leontyevskaya E.A."/>
            <person name="Leontyevskaya N.V."/>
        </authorList>
    </citation>
    <scope>NUCLEOTIDE SEQUENCE [LARGE SCALE GENOMIC DNA]</scope>
    <source>
        <strain evidence="1 2">10.1.1</strain>
    </source>
</reference>
<organism evidence="1 2">
    <name type="scientific">Lysobacter gummosus</name>
    <dbReference type="NCBI Taxonomy" id="262324"/>
    <lineage>
        <taxon>Bacteria</taxon>
        <taxon>Pseudomonadati</taxon>
        <taxon>Pseudomonadota</taxon>
        <taxon>Gammaproteobacteria</taxon>
        <taxon>Lysobacterales</taxon>
        <taxon>Lysobacteraceae</taxon>
        <taxon>Lysobacter</taxon>
    </lineage>
</organism>
<sequence>MDDRKAEIEAVLGQFWDEMAIELGEDPQDTSGLLGAPLDSLTAVEVLLQVDTLLGRNIPAEVVIQKGGYESKEQFVELLTGQVLDYLAEHPHD</sequence>
<proteinExistence type="predicted"/>
<evidence type="ECO:0000313" key="1">
    <source>
        <dbReference type="EMBL" id="UNP30066.1"/>
    </source>
</evidence>